<evidence type="ECO:0000313" key="14">
    <source>
        <dbReference type="Proteomes" id="UP000273643"/>
    </source>
</evidence>
<dbReference type="PANTHER" id="PTHR11649">
    <property type="entry name" value="MSS1/TRME-RELATED GTP-BINDING PROTEIN"/>
    <property type="match status" value="1"/>
</dbReference>
<dbReference type="GO" id="GO:0046872">
    <property type="term" value="F:metal ion binding"/>
    <property type="evidence" value="ECO:0007669"/>
    <property type="project" value="UniProtKB-KW"/>
</dbReference>
<keyword evidence="4" id="KW-0479">Metal-binding</keyword>
<dbReference type="PANTHER" id="PTHR11649:SF13">
    <property type="entry name" value="ENGB-TYPE G DOMAIN-CONTAINING PROTEIN"/>
    <property type="match status" value="1"/>
</dbReference>
<evidence type="ECO:0000256" key="7">
    <source>
        <dbReference type="ARBA" id="ARBA00023134"/>
    </source>
</evidence>
<keyword evidence="5 10" id="KW-0547">Nucleotide-binding</keyword>
<evidence type="ECO:0000259" key="12">
    <source>
        <dbReference type="PROSITE" id="PS51706"/>
    </source>
</evidence>
<evidence type="ECO:0000256" key="2">
    <source>
        <dbReference type="ARBA" id="ARBA00009638"/>
    </source>
</evidence>
<comment type="function">
    <text evidence="10">Necessary for normal cell division and for the maintenance of normal septation.</text>
</comment>
<dbReference type="Proteomes" id="UP000273643">
    <property type="component" value="Unassembled WGS sequence"/>
</dbReference>
<keyword evidence="11" id="KW-0175">Coiled coil</keyword>
<dbReference type="GO" id="GO:0000917">
    <property type="term" value="P:division septum assembly"/>
    <property type="evidence" value="ECO:0007669"/>
    <property type="project" value="UniProtKB-KW"/>
</dbReference>
<dbReference type="GO" id="GO:0005829">
    <property type="term" value="C:cytosol"/>
    <property type="evidence" value="ECO:0007669"/>
    <property type="project" value="TreeGrafter"/>
</dbReference>
<dbReference type="InterPro" id="IPR006073">
    <property type="entry name" value="GTP-bd"/>
</dbReference>
<evidence type="ECO:0000256" key="3">
    <source>
        <dbReference type="ARBA" id="ARBA00022618"/>
    </source>
</evidence>
<dbReference type="HAMAP" id="MF_00321">
    <property type="entry name" value="GTPase_EngB"/>
    <property type="match status" value="1"/>
</dbReference>
<reference evidence="13 14" key="1">
    <citation type="submission" date="2018-11" db="EMBL/GenBank/DDBJ databases">
        <title>Genomic Encyclopedia of Type Strains, Phase IV (KMG-IV): sequencing the most valuable type-strain genomes for metagenomic binning, comparative biology and taxonomic classification.</title>
        <authorList>
            <person name="Goeker M."/>
        </authorList>
    </citation>
    <scope>NUCLEOTIDE SEQUENCE [LARGE SCALE GENOMIC DNA]</scope>
    <source>
        <strain evidence="13 14">DSM 16974</strain>
    </source>
</reference>
<evidence type="ECO:0000313" key="13">
    <source>
        <dbReference type="EMBL" id="ROQ18107.1"/>
    </source>
</evidence>
<dbReference type="RefSeq" id="WP_123639424.1">
    <property type="nucleotide sequence ID" value="NZ_RJUK01000003.1"/>
</dbReference>
<evidence type="ECO:0000256" key="5">
    <source>
        <dbReference type="ARBA" id="ARBA00022741"/>
    </source>
</evidence>
<sequence>MTTEINFRGATFEQSAPSIHQCPPENGLEVAFAGRSNAGKSSAINTLTDNSKLARTSKTPGRTQLINFFSVGEGQRLVDLPGYGYAKVARAMKEEWQRNLSEYLQERDCLQGLVLLMDIRHPMQEFDSMMINWAVEVEMPVHILLTKADKLKRGPANSTLLAVRKQMQAAGVSDLVTAQCFSSLKRTGVDDLKRKLTEWLTPVQEVAQESEDSEPRT</sequence>
<dbReference type="CDD" id="cd01876">
    <property type="entry name" value="YihA_EngB"/>
    <property type="match status" value="1"/>
</dbReference>
<organism evidence="13 14">
    <name type="scientific">Marinimicrobium koreense</name>
    <dbReference type="NCBI Taxonomy" id="306545"/>
    <lineage>
        <taxon>Bacteria</taxon>
        <taxon>Pseudomonadati</taxon>
        <taxon>Pseudomonadota</taxon>
        <taxon>Gammaproteobacteria</taxon>
        <taxon>Cellvibrionales</taxon>
        <taxon>Cellvibrionaceae</taxon>
        <taxon>Marinimicrobium</taxon>
    </lineage>
</organism>
<gene>
    <name evidence="10" type="primary">engB</name>
    <name evidence="13" type="ORF">EDC38_3081</name>
</gene>
<feature type="domain" description="EngB-type G" evidence="12">
    <location>
        <begin position="26"/>
        <end position="202"/>
    </location>
</feature>
<dbReference type="EMBL" id="RJUK01000003">
    <property type="protein sequence ID" value="ROQ18107.1"/>
    <property type="molecule type" value="Genomic_DNA"/>
</dbReference>
<evidence type="ECO:0000256" key="4">
    <source>
        <dbReference type="ARBA" id="ARBA00022723"/>
    </source>
</evidence>
<comment type="cofactor">
    <cofactor evidence="1">
        <name>Mg(2+)</name>
        <dbReference type="ChEBI" id="CHEBI:18420"/>
    </cofactor>
</comment>
<dbReference type="InterPro" id="IPR019987">
    <property type="entry name" value="GTP-bd_ribosome_bio_YsxC"/>
</dbReference>
<evidence type="ECO:0000256" key="8">
    <source>
        <dbReference type="ARBA" id="ARBA00023210"/>
    </source>
</evidence>
<dbReference type="GO" id="GO:0005525">
    <property type="term" value="F:GTP binding"/>
    <property type="evidence" value="ECO:0007669"/>
    <property type="project" value="UniProtKB-UniRule"/>
</dbReference>
<dbReference type="NCBIfam" id="TIGR03598">
    <property type="entry name" value="GTPase_YsxC"/>
    <property type="match status" value="1"/>
</dbReference>
<keyword evidence="3 10" id="KW-0132">Cell division</keyword>
<dbReference type="Pfam" id="PF01926">
    <property type="entry name" value="MMR_HSR1"/>
    <property type="match status" value="1"/>
</dbReference>
<accession>A0A3N1NT20</accession>
<evidence type="ECO:0000256" key="11">
    <source>
        <dbReference type="SAM" id="Coils"/>
    </source>
</evidence>
<dbReference type="AlphaFoldDB" id="A0A3N1NT20"/>
<dbReference type="InterPro" id="IPR027417">
    <property type="entry name" value="P-loop_NTPase"/>
</dbReference>
<feature type="coiled-coil region" evidence="11">
    <location>
        <begin position="86"/>
        <end position="113"/>
    </location>
</feature>
<comment type="caution">
    <text evidence="13">The sequence shown here is derived from an EMBL/GenBank/DDBJ whole genome shotgun (WGS) entry which is preliminary data.</text>
</comment>
<name>A0A3N1NT20_9GAMM</name>
<dbReference type="PROSITE" id="PS51706">
    <property type="entry name" value="G_ENGB"/>
    <property type="match status" value="1"/>
</dbReference>
<dbReference type="SUPFAM" id="SSF52540">
    <property type="entry name" value="P-loop containing nucleoside triphosphate hydrolases"/>
    <property type="match status" value="1"/>
</dbReference>
<keyword evidence="9 10" id="KW-0131">Cell cycle</keyword>
<evidence type="ECO:0000256" key="6">
    <source>
        <dbReference type="ARBA" id="ARBA00022842"/>
    </source>
</evidence>
<keyword evidence="6" id="KW-0460">Magnesium</keyword>
<dbReference type="Gene3D" id="3.40.50.300">
    <property type="entry name" value="P-loop containing nucleotide triphosphate hydrolases"/>
    <property type="match status" value="1"/>
</dbReference>
<evidence type="ECO:0000256" key="10">
    <source>
        <dbReference type="HAMAP-Rule" id="MF_00321"/>
    </source>
</evidence>
<proteinExistence type="inferred from homology"/>
<evidence type="ECO:0000256" key="9">
    <source>
        <dbReference type="ARBA" id="ARBA00023306"/>
    </source>
</evidence>
<dbReference type="InterPro" id="IPR030393">
    <property type="entry name" value="G_ENGB_dom"/>
</dbReference>
<keyword evidence="14" id="KW-1185">Reference proteome</keyword>
<dbReference type="FunFam" id="3.40.50.300:FF:000098">
    <property type="entry name" value="Probable GTP-binding protein EngB"/>
    <property type="match status" value="1"/>
</dbReference>
<protein>
    <recommendedName>
        <fullName evidence="10">Probable GTP-binding protein EngB</fullName>
    </recommendedName>
</protein>
<comment type="similarity">
    <text evidence="2 10">Belongs to the TRAFAC class TrmE-Era-EngA-EngB-Septin-like GTPase superfamily. EngB GTPase family.</text>
</comment>
<keyword evidence="8 10" id="KW-0717">Septation</keyword>
<dbReference type="OrthoDB" id="9804921at2"/>
<keyword evidence="7 10" id="KW-0342">GTP-binding</keyword>
<evidence type="ECO:0000256" key="1">
    <source>
        <dbReference type="ARBA" id="ARBA00001946"/>
    </source>
</evidence>